<dbReference type="GO" id="GO:0032049">
    <property type="term" value="P:cardiolipin biosynthetic process"/>
    <property type="evidence" value="ECO:0007669"/>
    <property type="project" value="UniProtKB-ARBA"/>
</dbReference>
<evidence type="ECO:0000313" key="8">
    <source>
        <dbReference type="EMBL" id="CBX26934.1"/>
    </source>
</evidence>
<accession>E1Y8P0</accession>
<feature type="domain" description="PLD phosphodiesterase" evidence="7">
    <location>
        <begin position="404"/>
        <end position="426"/>
    </location>
</feature>
<feature type="transmembrane region" description="Helical" evidence="6">
    <location>
        <begin position="40"/>
        <end position="62"/>
    </location>
</feature>
<sequence>MMNAGSLVHDVWNIAVIGLGLLLSVIATGHAVISKRDSRAAIAWVGLVWLVPLVGAVLYFIFGVNRIRHKAALLRKNLESHRAEYALTECLPEELQRHLPDHGKHLKMLARVVGAVTERPLLPGNRIEPLVNGDKAYPAMLDAIQHARRTISLMTYIFDRDEIGVAFAHALGEAARRGVEVRVLVDATGTRYSFPTIIRTLQQEGIKYARFLPPFPLRHLMSINMRTHRKILVTDGCVGFTGGINIRVGHSLESLPPNPVQDIHFRLKGPVVAQLQEVFADDWLFTTGESLRGDLWFPKNESAGQVLARGVVDGPDENFEKFLWTLLGAISIARYSIRIMTPYFLPDPALIFALNLAAMRGVQVDIILPSRINLPFVLCASRAMWSQVLQHGCRIWLTPPPFDHSKLMLVDGCWVLLGSANWDSRSLRLNFEFNLECYDIELARQLDQWVETKRKSARPVTLEEVNSRSLPARLRDGAARLLTPYL</sequence>
<dbReference type="Pfam" id="PF13396">
    <property type="entry name" value="PLDc_N"/>
    <property type="match status" value="1"/>
</dbReference>
<dbReference type="Pfam" id="PF13091">
    <property type="entry name" value="PLDc_2"/>
    <property type="match status" value="2"/>
</dbReference>
<dbReference type="PANTHER" id="PTHR21248:SF22">
    <property type="entry name" value="PHOSPHOLIPASE D"/>
    <property type="match status" value="1"/>
</dbReference>
<dbReference type="AlphaFoldDB" id="E1Y8P0"/>
<dbReference type="Gene3D" id="3.30.870.10">
    <property type="entry name" value="Endonuclease Chain A"/>
    <property type="match status" value="2"/>
</dbReference>
<evidence type="ECO:0000256" key="1">
    <source>
        <dbReference type="ARBA" id="ARBA00004651"/>
    </source>
</evidence>
<dbReference type="EMBL" id="FR695864">
    <property type="protein sequence ID" value="CBX26934.1"/>
    <property type="molecule type" value="Genomic_DNA"/>
</dbReference>
<dbReference type="InterPro" id="IPR001736">
    <property type="entry name" value="PLipase_D/transphosphatidylase"/>
</dbReference>
<evidence type="ECO:0000256" key="5">
    <source>
        <dbReference type="ARBA" id="ARBA00023136"/>
    </source>
</evidence>
<feature type="transmembrane region" description="Helical" evidence="6">
    <location>
        <begin position="12"/>
        <end position="33"/>
    </location>
</feature>
<dbReference type="CDD" id="cd09163">
    <property type="entry name" value="PLDc_CLS_unchar2_2"/>
    <property type="match status" value="1"/>
</dbReference>
<dbReference type="PANTHER" id="PTHR21248">
    <property type="entry name" value="CARDIOLIPIN SYNTHASE"/>
    <property type="match status" value="1"/>
</dbReference>
<name>E1Y8P0_9BACT</name>
<dbReference type="SMART" id="SM00155">
    <property type="entry name" value="PLDc"/>
    <property type="match status" value="2"/>
</dbReference>
<comment type="subcellular location">
    <subcellularLocation>
        <location evidence="1">Cell membrane</location>
        <topology evidence="1">Multi-pass membrane protein</topology>
    </subcellularLocation>
</comment>
<keyword evidence="2" id="KW-1003">Cell membrane</keyword>
<dbReference type="CDD" id="cd09157">
    <property type="entry name" value="PLDc_CLS_unchar2_1"/>
    <property type="match status" value="1"/>
</dbReference>
<dbReference type="GO" id="GO:0005886">
    <property type="term" value="C:plasma membrane"/>
    <property type="evidence" value="ECO:0007669"/>
    <property type="project" value="UniProtKB-SubCell"/>
</dbReference>
<proteinExistence type="predicted"/>
<evidence type="ECO:0000256" key="3">
    <source>
        <dbReference type="ARBA" id="ARBA00022692"/>
    </source>
</evidence>
<evidence type="ECO:0000259" key="7">
    <source>
        <dbReference type="PROSITE" id="PS50035"/>
    </source>
</evidence>
<reference evidence="8" key="1">
    <citation type="journal article" date="2011" name="Environ. Microbiol.">
        <title>Genomic insights into the metabolic potential of the polycyclic aromatic hydrocarbon degrading sulfate-reducing Deltaproteobacterium N47.</title>
        <authorList>
            <person name="Bergmann F."/>
            <person name="Selesi D."/>
            <person name="Weinmaier T."/>
            <person name="Tischler P."/>
            <person name="Rattei T."/>
            <person name="Meckenstock R.U."/>
        </authorList>
    </citation>
    <scope>NUCLEOTIDE SEQUENCE</scope>
</reference>
<evidence type="ECO:0000256" key="6">
    <source>
        <dbReference type="SAM" id="Phobius"/>
    </source>
</evidence>
<keyword evidence="4 6" id="KW-1133">Transmembrane helix</keyword>
<organism evidence="8">
    <name type="scientific">uncultured Desulfobacterium sp</name>
    <dbReference type="NCBI Taxonomy" id="201089"/>
    <lineage>
        <taxon>Bacteria</taxon>
        <taxon>Pseudomonadati</taxon>
        <taxon>Thermodesulfobacteriota</taxon>
        <taxon>Desulfobacteria</taxon>
        <taxon>Desulfobacterales</taxon>
        <taxon>Desulfobacteriaceae</taxon>
        <taxon>Desulfobacterium</taxon>
        <taxon>environmental samples</taxon>
    </lineage>
</organism>
<feature type="domain" description="PLD phosphodiesterase" evidence="7">
    <location>
        <begin position="223"/>
        <end position="250"/>
    </location>
</feature>
<gene>
    <name evidence="8" type="ORF">N47_A09630</name>
</gene>
<evidence type="ECO:0000256" key="2">
    <source>
        <dbReference type="ARBA" id="ARBA00022475"/>
    </source>
</evidence>
<dbReference type="GO" id="GO:0008808">
    <property type="term" value="F:cardiolipin synthase activity"/>
    <property type="evidence" value="ECO:0007669"/>
    <property type="project" value="TreeGrafter"/>
</dbReference>
<dbReference type="InterPro" id="IPR025202">
    <property type="entry name" value="PLD-like_dom"/>
</dbReference>
<keyword evidence="3 6" id="KW-0812">Transmembrane</keyword>
<dbReference type="PROSITE" id="PS50035">
    <property type="entry name" value="PLD"/>
    <property type="match status" value="2"/>
</dbReference>
<dbReference type="InterPro" id="IPR027379">
    <property type="entry name" value="CLS_N"/>
</dbReference>
<keyword evidence="5 6" id="KW-0472">Membrane</keyword>
<protein>
    <recommendedName>
        <fullName evidence="7">PLD phosphodiesterase domain-containing protein</fullName>
    </recommendedName>
</protein>
<dbReference type="SUPFAM" id="SSF56024">
    <property type="entry name" value="Phospholipase D/nuclease"/>
    <property type="match status" value="2"/>
</dbReference>
<evidence type="ECO:0000256" key="4">
    <source>
        <dbReference type="ARBA" id="ARBA00022989"/>
    </source>
</evidence>